<protein>
    <submittedName>
        <fullName evidence="1">Uncharacterized protein</fullName>
    </submittedName>
</protein>
<keyword evidence="2" id="KW-1185">Reference proteome</keyword>
<dbReference type="EMBL" id="JBEPCU010000243">
    <property type="protein sequence ID" value="MER6978517.1"/>
    <property type="molecule type" value="Genomic_DNA"/>
</dbReference>
<dbReference type="Proteomes" id="UP001458415">
    <property type="component" value="Unassembled WGS sequence"/>
</dbReference>
<organism evidence="1 2">
    <name type="scientific">Streptomyces carpinensis</name>
    <dbReference type="NCBI Taxonomy" id="66369"/>
    <lineage>
        <taxon>Bacteria</taxon>
        <taxon>Bacillati</taxon>
        <taxon>Actinomycetota</taxon>
        <taxon>Actinomycetes</taxon>
        <taxon>Kitasatosporales</taxon>
        <taxon>Streptomycetaceae</taxon>
        <taxon>Streptomyces</taxon>
    </lineage>
</organism>
<comment type="caution">
    <text evidence="1">The sequence shown here is derived from an EMBL/GenBank/DDBJ whole genome shotgun (WGS) entry which is preliminary data.</text>
</comment>
<evidence type="ECO:0000313" key="1">
    <source>
        <dbReference type="EMBL" id="MER6978517.1"/>
    </source>
</evidence>
<dbReference type="RefSeq" id="WP_158103888.1">
    <property type="nucleotide sequence ID" value="NZ_MUBM01000151.1"/>
</dbReference>
<sequence length="47" mass="4605">MRVSLDGVLGPLDVALTAGGTVSATAGTRRTRESVCGACAVVTGAAW</sequence>
<evidence type="ECO:0000313" key="2">
    <source>
        <dbReference type="Proteomes" id="UP001458415"/>
    </source>
</evidence>
<reference evidence="1 2" key="1">
    <citation type="submission" date="2024-06" db="EMBL/GenBank/DDBJ databases">
        <title>The Natural Products Discovery Center: Release of the First 8490 Sequenced Strains for Exploring Actinobacteria Biosynthetic Diversity.</title>
        <authorList>
            <person name="Kalkreuter E."/>
            <person name="Kautsar S.A."/>
            <person name="Yang D."/>
            <person name="Bader C.D."/>
            <person name="Teijaro C.N."/>
            <person name="Fluegel L."/>
            <person name="Davis C.M."/>
            <person name="Simpson J.R."/>
            <person name="Lauterbach L."/>
            <person name="Steele A.D."/>
            <person name="Gui C."/>
            <person name="Meng S."/>
            <person name="Li G."/>
            <person name="Viehrig K."/>
            <person name="Ye F."/>
            <person name="Su P."/>
            <person name="Kiefer A.F."/>
            <person name="Nichols A."/>
            <person name="Cepeda A.J."/>
            <person name="Yan W."/>
            <person name="Fan B."/>
            <person name="Jiang Y."/>
            <person name="Adhikari A."/>
            <person name="Zheng C.-J."/>
            <person name="Schuster L."/>
            <person name="Cowan T.M."/>
            <person name="Smanski M.J."/>
            <person name="Chevrette M.G."/>
            <person name="De Carvalho L.P.S."/>
            <person name="Shen B."/>
        </authorList>
    </citation>
    <scope>NUCLEOTIDE SEQUENCE [LARGE SCALE GENOMIC DNA]</scope>
    <source>
        <strain evidence="1 2">NPDC000634</strain>
    </source>
</reference>
<gene>
    <name evidence="1" type="ORF">ABT317_16250</name>
</gene>
<name>A0ABV1W4D7_9ACTN</name>
<accession>A0ABV1W4D7</accession>
<proteinExistence type="predicted"/>